<organism evidence="1 2">
    <name type="scientific">Panagrolaimus sp. JU765</name>
    <dbReference type="NCBI Taxonomy" id="591449"/>
    <lineage>
        <taxon>Eukaryota</taxon>
        <taxon>Metazoa</taxon>
        <taxon>Ecdysozoa</taxon>
        <taxon>Nematoda</taxon>
        <taxon>Chromadorea</taxon>
        <taxon>Rhabditida</taxon>
        <taxon>Tylenchina</taxon>
        <taxon>Panagrolaimomorpha</taxon>
        <taxon>Panagrolaimoidea</taxon>
        <taxon>Panagrolaimidae</taxon>
        <taxon>Panagrolaimus</taxon>
    </lineage>
</organism>
<dbReference type="WBParaSite" id="JU765_v2.g2067.t1">
    <property type="protein sequence ID" value="JU765_v2.g2067.t1"/>
    <property type="gene ID" value="JU765_v2.g2067"/>
</dbReference>
<proteinExistence type="predicted"/>
<reference evidence="2" key="1">
    <citation type="submission" date="2022-11" db="UniProtKB">
        <authorList>
            <consortium name="WormBaseParasite"/>
        </authorList>
    </citation>
    <scope>IDENTIFICATION</scope>
</reference>
<name>A0AC34QZ38_9BILA</name>
<sequence>MQLSTVALFCLFGLIAAEDQPVCSVNQLFNGQICTCAPGYFSSANEESKSRCQDECQEVYYSWFTEGKCVSGLFERVGEDQQPACNMRCGMRVRLWAQIATLAVIAAAVATLIFTIPMCIATCSSCLHARRADRHSKKIYTESQSGAGTMSKEQQLAAVSYNPYSYWPYYGRA</sequence>
<evidence type="ECO:0000313" key="2">
    <source>
        <dbReference type="WBParaSite" id="JU765_v2.g2067.t1"/>
    </source>
</evidence>
<dbReference type="Proteomes" id="UP000887576">
    <property type="component" value="Unplaced"/>
</dbReference>
<accession>A0AC34QZ38</accession>
<protein>
    <submittedName>
        <fullName evidence="2">Uncharacterized protein</fullName>
    </submittedName>
</protein>
<evidence type="ECO:0000313" key="1">
    <source>
        <dbReference type="Proteomes" id="UP000887576"/>
    </source>
</evidence>